<keyword evidence="7" id="KW-1185">Reference proteome</keyword>
<accession>A0A261FBX5</accession>
<evidence type="ECO:0000256" key="2">
    <source>
        <dbReference type="RuleBase" id="RU361185"/>
    </source>
</evidence>
<dbReference type="Gene3D" id="2.60.40.1180">
    <property type="entry name" value="Golgi alpha-mannosidase II"/>
    <property type="match status" value="1"/>
</dbReference>
<keyword evidence="2" id="KW-0326">Glycosidase</keyword>
<evidence type="ECO:0000259" key="3">
    <source>
        <dbReference type="Pfam" id="PF01055"/>
    </source>
</evidence>
<dbReference type="PANTHER" id="PTHR43863">
    <property type="entry name" value="HYDROLASE, PUTATIVE (AFU_ORTHOLOGUE AFUA_1G03140)-RELATED"/>
    <property type="match status" value="1"/>
</dbReference>
<dbReference type="OrthoDB" id="176168at2"/>
<dbReference type="Proteomes" id="UP000228976">
    <property type="component" value="Unassembled WGS sequence"/>
</dbReference>
<dbReference type="GO" id="GO:0005975">
    <property type="term" value="P:carbohydrate metabolic process"/>
    <property type="evidence" value="ECO:0007669"/>
    <property type="project" value="InterPro"/>
</dbReference>
<dbReference type="Pfam" id="PF13802">
    <property type="entry name" value="Gal_mutarotas_2"/>
    <property type="match status" value="1"/>
</dbReference>
<dbReference type="PANTHER" id="PTHR43863:SF2">
    <property type="entry name" value="MALTASE-GLUCOAMYLASE"/>
    <property type="match status" value="1"/>
</dbReference>
<dbReference type="InterPro" id="IPR051816">
    <property type="entry name" value="Glycosyl_Hydrolase_31"/>
</dbReference>
<dbReference type="InterPro" id="IPR017853">
    <property type="entry name" value="GH"/>
</dbReference>
<dbReference type="InterPro" id="IPR025887">
    <property type="entry name" value="Glyco_hydro_31_N_dom"/>
</dbReference>
<dbReference type="CDD" id="cd06591">
    <property type="entry name" value="GH31_xylosidase_XylS"/>
    <property type="match status" value="1"/>
</dbReference>
<dbReference type="GO" id="GO:0030246">
    <property type="term" value="F:carbohydrate binding"/>
    <property type="evidence" value="ECO:0007669"/>
    <property type="project" value="InterPro"/>
</dbReference>
<comment type="similarity">
    <text evidence="1 2">Belongs to the glycosyl hydrolase 31 family.</text>
</comment>
<sequence>MTMLSTLSLTPDEKGLEWRGNGEYLRIEAWGQDSVRVRSRWMQPISDNLPQALLSTDEASPVLAQAQPHVSIEGHNATLSNGNLVVRIEENYGRGQMDEPTSSCRIFFETADGKPLFAESSSGGALSLHARSFRAHLGGDFSLQASFKTPENEHLYGMGEYQNPVLDLKGSTLELTHRNSQASVPFVVSSHGYGFLWNNPAIGRVNFARNQTLWEAHSTKHLDYWVTAPKASDNLSVYATIESRYADVTGHAPHMPEWGLGFWQCKLRYYNQKQVLDVAHGFKERNIPIDVIIIDFFHWPHMGDFRFEEEFFPDVKSMCEQLHSMGIKVMVSVWPQVGWDSENYAELKAKNLLVGTQRGVNMGMAFEGPSQFYDATNAQARQFVWNKCRENYAELGIDGFWLDEAEPEFQDYSFDNYRYSTGPVLQVGNTYPRDFNRGFYEGQLAMGREGEIVNLTRCAWAGSQRYASLVWSGDVRSSFADLRAQITCAIHMGMAGIPWFTTDMGGFHSGNVDDPDFRELYCRWAQFSCFSAVMRNHGDRGGRASDGSWRRIDVRAADGSRRSPSGVENEPWAMGEQVEHVLRKFIGIRELLRPYSRELFEQASATGAPLVRGLFYEFPHDSQVADIADEYLYGPDLLIAPVTSVGARERDVYLPAGASWTDLASGVVYEGGQTLRVAAPVDTVPAFARDGRDHGLLGKL</sequence>
<keyword evidence="2" id="KW-0378">Hydrolase</keyword>
<dbReference type="SUPFAM" id="SSF51011">
    <property type="entry name" value="Glycosyl hydrolase domain"/>
    <property type="match status" value="1"/>
</dbReference>
<evidence type="ECO:0000313" key="7">
    <source>
        <dbReference type="Proteomes" id="UP000228976"/>
    </source>
</evidence>
<protein>
    <submittedName>
        <fullName evidence="6">Family 31 glucosidase</fullName>
    </submittedName>
</protein>
<gene>
    <name evidence="6" type="ORF">AEAE_1033</name>
</gene>
<dbReference type="Pfam" id="PF01055">
    <property type="entry name" value="Glyco_hydro_31_2nd"/>
    <property type="match status" value="1"/>
</dbReference>
<dbReference type="InterPro" id="IPR000322">
    <property type="entry name" value="Glyco_hydro_31_TIM"/>
</dbReference>
<dbReference type="RefSeq" id="WP_094690055.1">
    <property type="nucleotide sequence ID" value="NZ_JACBYZ010000001.1"/>
</dbReference>
<dbReference type="GO" id="GO:0004553">
    <property type="term" value="F:hydrolase activity, hydrolyzing O-glycosyl compounds"/>
    <property type="evidence" value="ECO:0007669"/>
    <property type="project" value="InterPro"/>
</dbReference>
<dbReference type="Gene3D" id="2.60.40.1760">
    <property type="entry name" value="glycosyl hydrolase (family 31)"/>
    <property type="match status" value="1"/>
</dbReference>
<dbReference type="SUPFAM" id="SSF51445">
    <property type="entry name" value="(Trans)glycosidases"/>
    <property type="match status" value="1"/>
</dbReference>
<dbReference type="AlphaFoldDB" id="A0A261FBX5"/>
<dbReference type="Gene3D" id="3.20.20.80">
    <property type="entry name" value="Glycosidases"/>
    <property type="match status" value="1"/>
</dbReference>
<evidence type="ECO:0000313" key="6">
    <source>
        <dbReference type="EMBL" id="OZG56545.1"/>
    </source>
</evidence>
<dbReference type="InterPro" id="IPR011013">
    <property type="entry name" value="Gal_mutarotase_sf_dom"/>
</dbReference>
<dbReference type="InterPro" id="IPR013780">
    <property type="entry name" value="Glyco_hydro_b"/>
</dbReference>
<evidence type="ECO:0000259" key="5">
    <source>
        <dbReference type="Pfam" id="PF21365"/>
    </source>
</evidence>
<feature type="domain" description="Glycoside hydrolase family 31 TIM barrel" evidence="3">
    <location>
        <begin position="253"/>
        <end position="595"/>
    </location>
</feature>
<feature type="domain" description="Glycosyl hydrolase family 31 C-terminal" evidence="5">
    <location>
        <begin position="607"/>
        <end position="691"/>
    </location>
</feature>
<feature type="domain" description="Glycoside hydrolase family 31 N-terminal" evidence="4">
    <location>
        <begin position="26"/>
        <end position="202"/>
    </location>
</feature>
<dbReference type="EMBL" id="MWWU01000002">
    <property type="protein sequence ID" value="OZG56545.1"/>
    <property type="molecule type" value="Genomic_DNA"/>
</dbReference>
<reference evidence="6 7" key="1">
    <citation type="journal article" date="2017" name="BMC Genomics">
        <title>Comparative genomic and phylogenomic analyses of the Bifidobacteriaceae family.</title>
        <authorList>
            <person name="Lugli G.A."/>
            <person name="Milani C."/>
            <person name="Turroni F."/>
            <person name="Duranti S."/>
            <person name="Mancabelli L."/>
            <person name="Mangifesta M."/>
            <person name="Ferrario C."/>
            <person name="Modesto M."/>
            <person name="Mattarelli P."/>
            <person name="Jiri K."/>
            <person name="van Sinderen D."/>
            <person name="Ventura M."/>
        </authorList>
    </citation>
    <scope>NUCLEOTIDE SEQUENCE [LARGE SCALE GENOMIC DNA]</scope>
    <source>
        <strain evidence="6 7">LMG 21773</strain>
    </source>
</reference>
<evidence type="ECO:0000259" key="4">
    <source>
        <dbReference type="Pfam" id="PF13802"/>
    </source>
</evidence>
<proteinExistence type="inferred from homology"/>
<name>A0A261FBX5_9BIFI</name>
<comment type="caution">
    <text evidence="6">The sequence shown here is derived from an EMBL/GenBank/DDBJ whole genome shotgun (WGS) entry which is preliminary data.</text>
</comment>
<dbReference type="InterPro" id="IPR048395">
    <property type="entry name" value="Glyco_hydro_31_C"/>
</dbReference>
<organism evidence="6 7">
    <name type="scientific">Aeriscardovia aeriphila</name>
    <dbReference type="NCBI Taxonomy" id="218139"/>
    <lineage>
        <taxon>Bacteria</taxon>
        <taxon>Bacillati</taxon>
        <taxon>Actinomycetota</taxon>
        <taxon>Actinomycetes</taxon>
        <taxon>Bifidobacteriales</taxon>
        <taxon>Bifidobacteriaceae</taxon>
        <taxon>Aeriscardovia</taxon>
    </lineage>
</organism>
<evidence type="ECO:0000256" key="1">
    <source>
        <dbReference type="ARBA" id="ARBA00007806"/>
    </source>
</evidence>
<dbReference type="Pfam" id="PF21365">
    <property type="entry name" value="Glyco_hydro_31_3rd"/>
    <property type="match status" value="1"/>
</dbReference>
<dbReference type="SUPFAM" id="SSF74650">
    <property type="entry name" value="Galactose mutarotase-like"/>
    <property type="match status" value="1"/>
</dbReference>
<dbReference type="CDD" id="cd14752">
    <property type="entry name" value="GH31_N"/>
    <property type="match status" value="1"/>
</dbReference>